<feature type="domain" description="Nucleoside transporter/FeoB GTPase Gate" evidence="11">
    <location>
        <begin position="298"/>
        <end position="395"/>
    </location>
</feature>
<sequence length="635" mass="69168">MSGLDNPGFMKDGNEKNDVVVPVGNGLDKPVSLENKNDKPNDYSMRVVVGAETQYPPGDNYGNFYPGHNDEVDTRQPPAEEDDEDNNILTFLPCYHDMKKRMNSVNQDGKVKVWVRRLVVSVLATLYVAYFIAVLSIHTKIQEEDYWCRGDGFLIILTGIVGLGLLYFQVVKPLWGAILYKNFIKKLVVLGGQFWQHRWVRLLVYLCLVGAVVIFLLVDAKEEPHRLISVFGIAIRWRHVAWGMGLQFLLGLVILRWPLGQAVFQCAGDKVSTFLAFTDAGSGFVFGALVSEQHIFAFQVLSVILFFSFCIQILYYFGVMQWVVLKLGWFLQVTVGTTACESVNAAANIFLGQTEAPLLIKPFIPDMTKSELHAVMTGGFATIAGSVLAAYISFGVDPAHLLSASVMSAPAALAFAKLFYPETKQSRTGVKDIKIEKGDEANCLHAAMVGVTNAIPLVANIAANLIAFYAFIALLSSIFDWSCTLAGAEAGFCSLQGLFGWIFMPLAWVMGVDWSECDKVGELIGIKTIVNEFVAYARLAEMKNAGDLSVRAEVIATYALCGFSNISSIGINLGGFGAMAPGRKADLAKVVVRAMIAGSCACFLTACIAGTLLNEIDNSSSSSVTNVTELSTLST</sequence>
<dbReference type="PANTHER" id="PTHR10590">
    <property type="entry name" value="SODIUM/NUCLEOSIDE COTRANSPORTER"/>
    <property type="match status" value="1"/>
</dbReference>
<evidence type="ECO:0000259" key="9">
    <source>
        <dbReference type="Pfam" id="PF01773"/>
    </source>
</evidence>
<accession>A0A8J5MXJ0</accession>
<dbReference type="GO" id="GO:0005415">
    <property type="term" value="F:nucleoside:sodium symporter activity"/>
    <property type="evidence" value="ECO:0007669"/>
    <property type="project" value="TreeGrafter"/>
</dbReference>
<evidence type="ECO:0000256" key="5">
    <source>
        <dbReference type="ARBA" id="ARBA00022989"/>
    </source>
</evidence>
<feature type="transmembrane region" description="Helical" evidence="7">
    <location>
        <begin position="372"/>
        <end position="394"/>
    </location>
</feature>
<keyword evidence="6 7" id="KW-0472">Membrane</keyword>
<dbReference type="AlphaFoldDB" id="A0A8J5MXJ0"/>
<feature type="transmembrane region" description="Helical" evidence="7">
    <location>
        <begin position="118"/>
        <end position="138"/>
    </location>
</feature>
<proteinExistence type="inferred from homology"/>
<evidence type="ECO:0000256" key="7">
    <source>
        <dbReference type="RuleBase" id="RU362018"/>
    </source>
</evidence>
<feature type="transmembrane region" description="Helical" evidence="7">
    <location>
        <begin position="239"/>
        <end position="259"/>
    </location>
</feature>
<evidence type="ECO:0000256" key="1">
    <source>
        <dbReference type="ARBA" id="ARBA00004651"/>
    </source>
</evidence>
<dbReference type="InterPro" id="IPR011642">
    <property type="entry name" value="Gate_dom"/>
</dbReference>
<dbReference type="Pfam" id="PF01773">
    <property type="entry name" value="Nucleos_tra2_N"/>
    <property type="match status" value="1"/>
</dbReference>
<keyword evidence="3" id="KW-1003">Cell membrane</keyword>
<dbReference type="PANTHER" id="PTHR10590:SF4">
    <property type="entry name" value="SOLUTE CARRIER FAMILY 28 MEMBER 3"/>
    <property type="match status" value="1"/>
</dbReference>
<evidence type="ECO:0000313" key="13">
    <source>
        <dbReference type="Proteomes" id="UP000747542"/>
    </source>
</evidence>
<dbReference type="InterPro" id="IPR002668">
    <property type="entry name" value="CNT_N_dom"/>
</dbReference>
<comment type="similarity">
    <text evidence="2 7">Belongs to the concentrative nucleoside transporter (CNT) (TC 2.A.41) family.</text>
</comment>
<dbReference type="Pfam" id="PF07670">
    <property type="entry name" value="Gate"/>
    <property type="match status" value="1"/>
</dbReference>
<reference evidence="12" key="1">
    <citation type="journal article" date="2021" name="Sci. Adv.">
        <title>The American lobster genome reveals insights on longevity, neural, and immune adaptations.</title>
        <authorList>
            <person name="Polinski J.M."/>
            <person name="Zimin A.V."/>
            <person name="Clark K.F."/>
            <person name="Kohn A.B."/>
            <person name="Sadowski N."/>
            <person name="Timp W."/>
            <person name="Ptitsyn A."/>
            <person name="Khanna P."/>
            <person name="Romanova D.Y."/>
            <person name="Williams P."/>
            <person name="Greenwood S.J."/>
            <person name="Moroz L.L."/>
            <person name="Walt D.R."/>
            <person name="Bodnar A.G."/>
        </authorList>
    </citation>
    <scope>NUCLEOTIDE SEQUENCE</scope>
    <source>
        <strain evidence="12">GMGI-L3</strain>
    </source>
</reference>
<evidence type="ECO:0000256" key="4">
    <source>
        <dbReference type="ARBA" id="ARBA00022692"/>
    </source>
</evidence>
<feature type="transmembrane region" description="Helical" evidence="7">
    <location>
        <begin position="150"/>
        <end position="170"/>
    </location>
</feature>
<feature type="region of interest" description="Disordered" evidence="8">
    <location>
        <begin position="64"/>
        <end position="83"/>
    </location>
</feature>
<keyword evidence="4 7" id="KW-0812">Transmembrane</keyword>
<gene>
    <name evidence="12" type="primary">Slc28A3-L2</name>
    <name evidence="12" type="ORF">Hamer_G017166</name>
</gene>
<feature type="region of interest" description="Disordered" evidence="8">
    <location>
        <begin position="1"/>
        <end position="43"/>
    </location>
</feature>
<evidence type="ECO:0000259" key="11">
    <source>
        <dbReference type="Pfam" id="PF07670"/>
    </source>
</evidence>
<dbReference type="NCBIfam" id="TIGR00804">
    <property type="entry name" value="nupC"/>
    <property type="match status" value="1"/>
</dbReference>
<evidence type="ECO:0000256" key="8">
    <source>
        <dbReference type="SAM" id="MobiDB-lite"/>
    </source>
</evidence>
<evidence type="ECO:0000256" key="2">
    <source>
        <dbReference type="ARBA" id="ARBA00009033"/>
    </source>
</evidence>
<evidence type="ECO:0000313" key="12">
    <source>
        <dbReference type="EMBL" id="KAG7167256.1"/>
    </source>
</evidence>
<dbReference type="InterPro" id="IPR018270">
    <property type="entry name" value="C_nuclsd_transpt_met_bac"/>
</dbReference>
<dbReference type="EMBL" id="JAHLQT010021820">
    <property type="protein sequence ID" value="KAG7167256.1"/>
    <property type="molecule type" value="Genomic_DNA"/>
</dbReference>
<name>A0A8J5MXJ0_HOMAM</name>
<organism evidence="12 13">
    <name type="scientific">Homarus americanus</name>
    <name type="common">American lobster</name>
    <dbReference type="NCBI Taxonomy" id="6706"/>
    <lineage>
        <taxon>Eukaryota</taxon>
        <taxon>Metazoa</taxon>
        <taxon>Ecdysozoa</taxon>
        <taxon>Arthropoda</taxon>
        <taxon>Crustacea</taxon>
        <taxon>Multicrustacea</taxon>
        <taxon>Malacostraca</taxon>
        <taxon>Eumalacostraca</taxon>
        <taxon>Eucarida</taxon>
        <taxon>Decapoda</taxon>
        <taxon>Pleocyemata</taxon>
        <taxon>Astacidea</taxon>
        <taxon>Nephropoidea</taxon>
        <taxon>Nephropidae</taxon>
        <taxon>Homarus</taxon>
    </lineage>
</organism>
<feature type="transmembrane region" description="Helical" evidence="7">
    <location>
        <begin position="490"/>
        <end position="510"/>
    </location>
</feature>
<dbReference type="InterPro" id="IPR011657">
    <property type="entry name" value="CNT_C_dom"/>
</dbReference>
<comment type="subcellular location">
    <subcellularLocation>
        <location evidence="1">Cell membrane</location>
        <topology evidence="1">Multi-pass membrane protein</topology>
    </subcellularLocation>
</comment>
<dbReference type="Proteomes" id="UP000747542">
    <property type="component" value="Unassembled WGS sequence"/>
</dbReference>
<dbReference type="Pfam" id="PF07662">
    <property type="entry name" value="Nucleos_tra2_C"/>
    <property type="match status" value="1"/>
</dbReference>
<protein>
    <recommendedName>
        <fullName evidence="7">Sodium/nucleoside cotransporter</fullName>
    </recommendedName>
</protein>
<evidence type="ECO:0000256" key="3">
    <source>
        <dbReference type="ARBA" id="ARBA00022475"/>
    </source>
</evidence>
<feature type="transmembrane region" description="Helical" evidence="7">
    <location>
        <begin position="329"/>
        <end position="351"/>
    </location>
</feature>
<feature type="transmembrane region" description="Helical" evidence="7">
    <location>
        <begin position="199"/>
        <end position="218"/>
    </location>
</feature>
<keyword evidence="5 7" id="KW-1133">Transmembrane helix</keyword>
<evidence type="ECO:0000256" key="6">
    <source>
        <dbReference type="ARBA" id="ARBA00023136"/>
    </source>
</evidence>
<feature type="domain" description="Concentrative nucleoside transporter N-terminal" evidence="9">
    <location>
        <begin position="234"/>
        <end position="289"/>
    </location>
</feature>
<feature type="transmembrane region" description="Helical" evidence="7">
    <location>
        <begin position="465"/>
        <end position="483"/>
    </location>
</feature>
<keyword evidence="7" id="KW-0813">Transport</keyword>
<evidence type="ECO:0000259" key="10">
    <source>
        <dbReference type="Pfam" id="PF07662"/>
    </source>
</evidence>
<feature type="transmembrane region" description="Helical" evidence="7">
    <location>
        <begin position="555"/>
        <end position="578"/>
    </location>
</feature>
<keyword evidence="13" id="KW-1185">Reference proteome</keyword>
<dbReference type="InterPro" id="IPR008276">
    <property type="entry name" value="C_nuclsd_transpt"/>
</dbReference>
<feature type="transmembrane region" description="Helical" evidence="7">
    <location>
        <begin position="296"/>
        <end position="317"/>
    </location>
</feature>
<feature type="transmembrane region" description="Helical" evidence="7">
    <location>
        <begin position="271"/>
        <end position="289"/>
    </location>
</feature>
<feature type="domain" description="Concentrative nucleoside transporter C-terminal" evidence="10">
    <location>
        <begin position="400"/>
        <end position="610"/>
    </location>
</feature>
<comment type="caution">
    <text evidence="12">The sequence shown here is derived from an EMBL/GenBank/DDBJ whole genome shotgun (WGS) entry which is preliminary data.</text>
</comment>
<dbReference type="GO" id="GO:0005886">
    <property type="term" value="C:plasma membrane"/>
    <property type="evidence" value="ECO:0007669"/>
    <property type="project" value="UniProtKB-SubCell"/>
</dbReference>
<feature type="transmembrane region" description="Helical" evidence="7">
    <location>
        <begin position="590"/>
        <end position="613"/>
    </location>
</feature>